<organism evidence="2 3">
    <name type="scientific">Pleurodeles waltl</name>
    <name type="common">Iberian ribbed newt</name>
    <dbReference type="NCBI Taxonomy" id="8319"/>
    <lineage>
        <taxon>Eukaryota</taxon>
        <taxon>Metazoa</taxon>
        <taxon>Chordata</taxon>
        <taxon>Craniata</taxon>
        <taxon>Vertebrata</taxon>
        <taxon>Euteleostomi</taxon>
        <taxon>Amphibia</taxon>
        <taxon>Batrachia</taxon>
        <taxon>Caudata</taxon>
        <taxon>Salamandroidea</taxon>
        <taxon>Salamandridae</taxon>
        <taxon>Pleurodelinae</taxon>
        <taxon>Pleurodeles</taxon>
    </lineage>
</organism>
<dbReference type="Proteomes" id="UP001066276">
    <property type="component" value="Chromosome 5"/>
</dbReference>
<reference evidence="2" key="1">
    <citation type="journal article" date="2022" name="bioRxiv">
        <title>Sequencing and chromosome-scale assembly of the giantPleurodeles waltlgenome.</title>
        <authorList>
            <person name="Brown T."/>
            <person name="Elewa A."/>
            <person name="Iarovenko S."/>
            <person name="Subramanian E."/>
            <person name="Araus A.J."/>
            <person name="Petzold A."/>
            <person name="Susuki M."/>
            <person name="Suzuki K.-i.T."/>
            <person name="Hayashi T."/>
            <person name="Toyoda A."/>
            <person name="Oliveira C."/>
            <person name="Osipova E."/>
            <person name="Leigh N.D."/>
            <person name="Simon A."/>
            <person name="Yun M.H."/>
        </authorList>
    </citation>
    <scope>NUCLEOTIDE SEQUENCE</scope>
    <source>
        <strain evidence="2">20211129_DDA</strain>
        <tissue evidence="2">Liver</tissue>
    </source>
</reference>
<dbReference type="AlphaFoldDB" id="A0AAV7RCQ2"/>
<evidence type="ECO:0000313" key="3">
    <source>
        <dbReference type="Proteomes" id="UP001066276"/>
    </source>
</evidence>
<feature type="region of interest" description="Disordered" evidence="1">
    <location>
        <begin position="162"/>
        <end position="232"/>
    </location>
</feature>
<evidence type="ECO:0000313" key="2">
    <source>
        <dbReference type="EMBL" id="KAJ1149156.1"/>
    </source>
</evidence>
<proteinExistence type="predicted"/>
<evidence type="ECO:0000256" key="1">
    <source>
        <dbReference type="SAM" id="MobiDB-lite"/>
    </source>
</evidence>
<comment type="caution">
    <text evidence="2">The sequence shown here is derived from an EMBL/GenBank/DDBJ whole genome shotgun (WGS) entry which is preliminary data.</text>
</comment>
<accession>A0AAV7RCQ2</accession>
<dbReference type="EMBL" id="JANPWB010000009">
    <property type="protein sequence ID" value="KAJ1149156.1"/>
    <property type="molecule type" value="Genomic_DNA"/>
</dbReference>
<name>A0AAV7RCQ2_PLEWA</name>
<keyword evidence="3" id="KW-1185">Reference proteome</keyword>
<sequence length="232" mass="24785">MRTFRGMLPALWQSECPGPGERKCGEETQRAWSECRVVGSSNVALGLAGGPILVLGWPAGPRVSCAFECGGPLCTRVPEGLADACLWVKVSDVPHRRAIRWSCTPLTPSMQREIRLAGHREDSGLGVPAGEPSRVELLATIQGSRTAIEGKIESVATEILEEGGRDRLGTHNSNWRSRETAGPQELSSGGGESPTRIEIQEDGTMALTDRDVTPNPTRTAVAEDAKMNGTAT</sequence>
<gene>
    <name evidence="2" type="ORF">NDU88_001973</name>
</gene>
<protein>
    <submittedName>
        <fullName evidence="2">Uncharacterized protein</fullName>
    </submittedName>
</protein>